<organism evidence="1 2">
    <name type="scientific">Candidatus Gallipaludibacter merdavium</name>
    <dbReference type="NCBI Taxonomy" id="2840839"/>
    <lineage>
        <taxon>Bacteria</taxon>
        <taxon>Pseudomonadati</taxon>
        <taxon>Bacteroidota</taxon>
        <taxon>Bacteroidia</taxon>
        <taxon>Bacteroidales</taxon>
        <taxon>Candidatus Gallipaludibacter</taxon>
    </lineage>
</organism>
<reference evidence="1" key="1">
    <citation type="submission" date="2020-10" db="EMBL/GenBank/DDBJ databases">
        <authorList>
            <person name="Gilroy R."/>
        </authorList>
    </citation>
    <scope>NUCLEOTIDE SEQUENCE</scope>
    <source>
        <strain evidence="1">G3-3990</strain>
    </source>
</reference>
<name>A0A9D9N4P0_9BACT</name>
<evidence type="ECO:0000313" key="2">
    <source>
        <dbReference type="Proteomes" id="UP000823641"/>
    </source>
</evidence>
<evidence type="ECO:0000313" key="1">
    <source>
        <dbReference type="EMBL" id="MBO8460396.1"/>
    </source>
</evidence>
<accession>A0A9D9N4P0</accession>
<dbReference type="EMBL" id="JADIMG010000084">
    <property type="protein sequence ID" value="MBO8460396.1"/>
    <property type="molecule type" value="Genomic_DNA"/>
</dbReference>
<dbReference type="AlphaFoldDB" id="A0A9D9N4P0"/>
<dbReference type="Proteomes" id="UP000823641">
    <property type="component" value="Unassembled WGS sequence"/>
</dbReference>
<sequence>MKIQGGYANSFFCLQRVVKRVEDADKMERGKQILSTIAGLPNGNIMQVI</sequence>
<reference evidence="1" key="2">
    <citation type="journal article" date="2021" name="PeerJ">
        <title>Extensive microbial diversity within the chicken gut microbiome revealed by metagenomics and culture.</title>
        <authorList>
            <person name="Gilroy R."/>
            <person name="Ravi A."/>
            <person name="Getino M."/>
            <person name="Pursley I."/>
            <person name="Horton D.L."/>
            <person name="Alikhan N.F."/>
            <person name="Baker D."/>
            <person name="Gharbi K."/>
            <person name="Hall N."/>
            <person name="Watson M."/>
            <person name="Adriaenssens E.M."/>
            <person name="Foster-Nyarko E."/>
            <person name="Jarju S."/>
            <person name="Secka A."/>
            <person name="Antonio M."/>
            <person name="Oren A."/>
            <person name="Chaudhuri R.R."/>
            <person name="La Ragione R."/>
            <person name="Hildebrand F."/>
            <person name="Pallen M.J."/>
        </authorList>
    </citation>
    <scope>NUCLEOTIDE SEQUENCE</scope>
    <source>
        <strain evidence="1">G3-3990</strain>
    </source>
</reference>
<gene>
    <name evidence="1" type="ORF">IAA73_08710</name>
</gene>
<proteinExistence type="predicted"/>
<comment type="caution">
    <text evidence="1">The sequence shown here is derived from an EMBL/GenBank/DDBJ whole genome shotgun (WGS) entry which is preliminary data.</text>
</comment>
<protein>
    <submittedName>
        <fullName evidence="1">Uncharacterized protein</fullName>
    </submittedName>
</protein>